<protein>
    <submittedName>
        <fullName evidence="2">Uncharacterized protein</fullName>
    </submittedName>
</protein>
<reference evidence="2" key="1">
    <citation type="submission" date="2021-01" db="EMBL/GenBank/DDBJ databases">
        <authorList>
            <person name="Corre E."/>
            <person name="Pelletier E."/>
            <person name="Niang G."/>
            <person name="Scheremetjew M."/>
            <person name="Finn R."/>
            <person name="Kale V."/>
            <person name="Holt S."/>
            <person name="Cochrane G."/>
            <person name="Meng A."/>
            <person name="Brown T."/>
            <person name="Cohen L."/>
        </authorList>
    </citation>
    <scope>NUCLEOTIDE SEQUENCE</scope>
    <source>
        <strain evidence="2">CCMP644</strain>
    </source>
</reference>
<feature type="coiled-coil region" evidence="1">
    <location>
        <begin position="49"/>
        <end position="85"/>
    </location>
</feature>
<organism evidence="2">
    <name type="scientific">Hemiselmis andersenii</name>
    <name type="common">Cryptophyte alga</name>
    <dbReference type="NCBI Taxonomy" id="464988"/>
    <lineage>
        <taxon>Eukaryota</taxon>
        <taxon>Cryptophyceae</taxon>
        <taxon>Cryptomonadales</taxon>
        <taxon>Hemiselmidaceae</taxon>
        <taxon>Hemiselmis</taxon>
    </lineage>
</organism>
<name>A0A7S1DR70_HEMAN</name>
<keyword evidence="1" id="KW-0175">Coiled coil</keyword>
<gene>
    <name evidence="2" type="ORF">HAND00432_LOCUS8426</name>
</gene>
<dbReference type="PROSITE" id="PS51257">
    <property type="entry name" value="PROKAR_LIPOPROTEIN"/>
    <property type="match status" value="1"/>
</dbReference>
<accession>A0A7S1DR70</accession>
<proteinExistence type="predicted"/>
<dbReference type="EMBL" id="HBFX01013998">
    <property type="protein sequence ID" value="CAD8953889.1"/>
    <property type="molecule type" value="Transcribed_RNA"/>
</dbReference>
<evidence type="ECO:0000313" key="2">
    <source>
        <dbReference type="EMBL" id="CAD8953889.1"/>
    </source>
</evidence>
<dbReference type="AlphaFoldDB" id="A0A7S1DR70"/>
<evidence type="ECO:0000256" key="1">
    <source>
        <dbReference type="SAM" id="Coils"/>
    </source>
</evidence>
<sequence>MAAARHRLQFSEGAFDAIGLTNGTGGAAAACYEEEKGGKDEEYEALVQERERRARLAAEEEERRRAEEEVKYKSWQETEKFLEERTAKIQAKYERDVAYKLRNSTAAEIAL</sequence>